<dbReference type="PANTHER" id="PTHR43294">
    <property type="entry name" value="SODIUM/POTASSIUM-TRANSPORTING ATPASE SUBUNIT ALPHA"/>
    <property type="match status" value="1"/>
</dbReference>
<dbReference type="InterPro" id="IPR050510">
    <property type="entry name" value="Cation_transp_ATPase_P-type"/>
</dbReference>
<dbReference type="Gene3D" id="2.70.150.10">
    <property type="entry name" value="Calcium-transporting ATPase, cytoplasmic transduction domain A"/>
    <property type="match status" value="1"/>
</dbReference>
<evidence type="ECO:0000256" key="9">
    <source>
        <dbReference type="SAM" id="MobiDB-lite"/>
    </source>
</evidence>
<protein>
    <recommendedName>
        <fullName evidence="11">Cation-transporting P-type ATPase N-terminal domain-containing protein</fullName>
    </recommendedName>
</protein>
<keyword evidence="13" id="KW-1185">Reference proteome</keyword>
<feature type="domain" description="Cation-transporting P-type ATPase N-terminal" evidence="11">
    <location>
        <begin position="209"/>
        <end position="283"/>
    </location>
</feature>
<dbReference type="Gene3D" id="1.20.1110.10">
    <property type="entry name" value="Calcium-transporting ATPase, transmembrane domain"/>
    <property type="match status" value="2"/>
</dbReference>
<dbReference type="Pfam" id="PF00122">
    <property type="entry name" value="E1-E2_ATPase"/>
    <property type="match status" value="1"/>
</dbReference>
<gene>
    <name evidence="12" type="ORF">RIMI_LOCUS9120552</name>
</gene>
<name>A0ABN9LGW6_9NEOB</name>
<keyword evidence="2 10" id="KW-0812">Transmembrane</keyword>
<dbReference type="Gene3D" id="3.40.1110.10">
    <property type="entry name" value="Calcium-transporting ATPase, cytoplasmic domain N"/>
    <property type="match status" value="1"/>
</dbReference>
<dbReference type="Pfam" id="PF00690">
    <property type="entry name" value="Cation_ATPase_N"/>
    <property type="match status" value="1"/>
</dbReference>
<keyword evidence="8 10" id="KW-0472">Membrane</keyword>
<keyword evidence="4" id="KW-0067">ATP-binding</keyword>
<evidence type="ECO:0000313" key="13">
    <source>
        <dbReference type="Proteomes" id="UP001176940"/>
    </source>
</evidence>
<feature type="transmembrane region" description="Helical" evidence="10">
    <location>
        <begin position="259"/>
        <end position="282"/>
    </location>
</feature>
<accession>A0ABN9LGW6</accession>
<organism evidence="12 13">
    <name type="scientific">Ranitomeya imitator</name>
    <name type="common">mimic poison frog</name>
    <dbReference type="NCBI Taxonomy" id="111125"/>
    <lineage>
        <taxon>Eukaryota</taxon>
        <taxon>Metazoa</taxon>
        <taxon>Chordata</taxon>
        <taxon>Craniata</taxon>
        <taxon>Vertebrata</taxon>
        <taxon>Euteleostomi</taxon>
        <taxon>Amphibia</taxon>
        <taxon>Batrachia</taxon>
        <taxon>Anura</taxon>
        <taxon>Neobatrachia</taxon>
        <taxon>Hyloidea</taxon>
        <taxon>Dendrobatidae</taxon>
        <taxon>Dendrobatinae</taxon>
        <taxon>Ranitomeya</taxon>
    </lineage>
</organism>
<evidence type="ECO:0000256" key="2">
    <source>
        <dbReference type="ARBA" id="ARBA00022692"/>
    </source>
</evidence>
<dbReference type="Gene3D" id="3.40.50.1000">
    <property type="entry name" value="HAD superfamily/HAD-like"/>
    <property type="match status" value="1"/>
</dbReference>
<evidence type="ECO:0000256" key="5">
    <source>
        <dbReference type="ARBA" id="ARBA00022842"/>
    </source>
</evidence>
<evidence type="ECO:0000256" key="1">
    <source>
        <dbReference type="ARBA" id="ARBA00004370"/>
    </source>
</evidence>
<dbReference type="SMART" id="SM00831">
    <property type="entry name" value="Cation_ATPase_N"/>
    <property type="match status" value="1"/>
</dbReference>
<evidence type="ECO:0000256" key="7">
    <source>
        <dbReference type="ARBA" id="ARBA00022989"/>
    </source>
</evidence>
<evidence type="ECO:0000256" key="8">
    <source>
        <dbReference type="ARBA" id="ARBA00023136"/>
    </source>
</evidence>
<proteinExistence type="predicted"/>
<feature type="transmembrane region" description="Helical" evidence="10">
    <location>
        <begin position="294"/>
        <end position="313"/>
    </location>
</feature>
<dbReference type="Gene3D" id="3.30.420.10">
    <property type="entry name" value="Ribonuclease H-like superfamily/Ribonuclease H"/>
    <property type="match status" value="1"/>
</dbReference>
<keyword evidence="6" id="KW-1278">Translocase</keyword>
<dbReference type="SUPFAM" id="SSF81665">
    <property type="entry name" value="Calcium ATPase, transmembrane domain M"/>
    <property type="match status" value="1"/>
</dbReference>
<dbReference type="EMBL" id="CAUEEQ010018668">
    <property type="protein sequence ID" value="CAJ0941051.1"/>
    <property type="molecule type" value="Genomic_DNA"/>
</dbReference>
<sequence>MKAEVEREQVEALEEIEEAESVEEVLNVEVCPASLGDSKTCGAAPVPTAIRVTRCPVSEMTMSDLMWLECQQFLQDEGIEAMDWPARSPGLNPIEHIWDIMSHTIHQRHIAPQTVQELVDALVQVWAEIPQETIRRLIRSMPRRCDIGGLYTAFQNAVDKPLMPEPSNIYSTPMHEKTEKEENKNNILSGTKGKNAKKIENLKKELEITEHKLSIDELQRKYSVDIKQGLSTAAAQEIFSRDGPNRLSPPNGTPEMLKFLMLMSGGFAIVFWIASGLCFLAYGLQAAQDPRCNLWLAIILIAVVVLTALFAYYQEAKSTKIMAGFKNMVPQQALVLRDGKRIEMTAENLVPGDIVFIKGGDKIPADIRIFESHGCKVDNSSLTGESEAQPLSTECTDDNPLETRNLGFFSTTCLEGTASGLVINTGDRTVIGRIASLASQVGNQKTPIALEIEHFVHLISGLAVCLSLTAKRMAKKNCLVKNLKAVETLGSTSVICSDKTGTLTQNQWFDNLIHNVDTSEEQTGEMFDYSSLT</sequence>
<evidence type="ECO:0000256" key="6">
    <source>
        <dbReference type="ARBA" id="ARBA00022967"/>
    </source>
</evidence>
<evidence type="ECO:0000259" key="11">
    <source>
        <dbReference type="SMART" id="SM00831"/>
    </source>
</evidence>
<evidence type="ECO:0000256" key="10">
    <source>
        <dbReference type="SAM" id="Phobius"/>
    </source>
</evidence>
<dbReference type="Proteomes" id="UP001176940">
    <property type="component" value="Unassembled WGS sequence"/>
</dbReference>
<reference evidence="12" key="1">
    <citation type="submission" date="2023-07" db="EMBL/GenBank/DDBJ databases">
        <authorList>
            <person name="Stuckert A."/>
        </authorList>
    </citation>
    <scope>NUCLEOTIDE SEQUENCE</scope>
</reference>
<dbReference type="InterPro" id="IPR036397">
    <property type="entry name" value="RNaseH_sf"/>
</dbReference>
<dbReference type="InterPro" id="IPR059000">
    <property type="entry name" value="ATPase_P-type_domA"/>
</dbReference>
<feature type="region of interest" description="Disordered" evidence="9">
    <location>
        <begin position="172"/>
        <end position="191"/>
    </location>
</feature>
<evidence type="ECO:0000256" key="4">
    <source>
        <dbReference type="ARBA" id="ARBA00022840"/>
    </source>
</evidence>
<keyword evidence="5" id="KW-0460">Magnesium</keyword>
<dbReference type="InterPro" id="IPR004014">
    <property type="entry name" value="ATPase_P-typ_cation-transptr_N"/>
</dbReference>
<dbReference type="InterPro" id="IPR018303">
    <property type="entry name" value="ATPase_P-typ_P_site"/>
</dbReference>
<comment type="caution">
    <text evidence="12">The sequence shown here is derived from an EMBL/GenBank/DDBJ whole genome shotgun (WGS) entry which is preliminary data.</text>
</comment>
<keyword evidence="7 10" id="KW-1133">Transmembrane helix</keyword>
<dbReference type="InterPro" id="IPR023299">
    <property type="entry name" value="ATPase_P-typ_cyto_dom_N"/>
</dbReference>
<dbReference type="InterPro" id="IPR036412">
    <property type="entry name" value="HAD-like_sf"/>
</dbReference>
<dbReference type="SUPFAM" id="SSF56784">
    <property type="entry name" value="HAD-like"/>
    <property type="match status" value="1"/>
</dbReference>
<evidence type="ECO:0000256" key="3">
    <source>
        <dbReference type="ARBA" id="ARBA00022741"/>
    </source>
</evidence>
<feature type="compositionally biased region" description="Basic and acidic residues" evidence="9">
    <location>
        <begin position="174"/>
        <end position="184"/>
    </location>
</feature>
<dbReference type="InterPro" id="IPR008250">
    <property type="entry name" value="ATPase_P-typ_transduc_dom_A_sf"/>
</dbReference>
<evidence type="ECO:0000313" key="12">
    <source>
        <dbReference type="EMBL" id="CAJ0941051.1"/>
    </source>
</evidence>
<comment type="subcellular location">
    <subcellularLocation>
        <location evidence="1">Membrane</location>
    </subcellularLocation>
</comment>
<keyword evidence="3" id="KW-0547">Nucleotide-binding</keyword>
<dbReference type="SUPFAM" id="SSF81653">
    <property type="entry name" value="Calcium ATPase, transduction domain A"/>
    <property type="match status" value="1"/>
</dbReference>
<dbReference type="PROSITE" id="PS00154">
    <property type="entry name" value="ATPASE_E1_E2"/>
    <property type="match status" value="1"/>
</dbReference>
<dbReference type="InterPro" id="IPR023298">
    <property type="entry name" value="ATPase_P-typ_TM_dom_sf"/>
</dbReference>
<dbReference type="InterPro" id="IPR023214">
    <property type="entry name" value="HAD_sf"/>
</dbReference>
<dbReference type="PANTHER" id="PTHR43294:SF23">
    <property type="entry name" value="SODIUM_POTASSIUM-TRANSPORTING ATPASE SUBUNIT ALPHA"/>
    <property type="match status" value="1"/>
</dbReference>